<dbReference type="AlphaFoldDB" id="A0A0F9AU47"/>
<feature type="non-terminal residue" evidence="1">
    <location>
        <position position="488"/>
    </location>
</feature>
<evidence type="ECO:0000313" key="1">
    <source>
        <dbReference type="EMBL" id="KKL13114.1"/>
    </source>
</evidence>
<sequence length="488" mass="53221">LVASWFRPFGVQSIPAGSVWNTKHDINFSGFHAYTRTIVTKIVEELGFTYDDGAVTDSLWDELAIPCPVNVFAVSTIIADPLNASWDNTDGAQTETGPGPNDLFDFEFGTQISDVDGLFDNANDQYDIDRTANIICALSNVVGTWTTSSANLKIQIRKNGGIIIERLISSVVTNFDFSMAVVTPVQSGDVITATLNIVTAGGTVVVDAGAIFEIKDSGSVENHSDTLNIANFIPEINKKDFLRWIFALFNVQVDTNSLSNTVTLKPFDSVLISSEQNWSKNLDISKAIDEGITLPYAQSNTFNYLNNIDLKRDDTEGIYSIVNDLLRQQLNLIKSGFGASDGAQRNGIYIRGTAVAEYPTYIMHTTRLAGMNTTAASAAFTIDAEGAEYSAGDYIEVGGEFRQINGRTSDTAGTVSINFDSNNASQPWTLRRFELMDLIPPRIARIVASQGNYDIVQGTEDVVTSIVGGKEAVFHDDLLWNNIIANSY</sequence>
<reference evidence="1" key="1">
    <citation type="journal article" date="2015" name="Nature">
        <title>Complex archaea that bridge the gap between prokaryotes and eukaryotes.</title>
        <authorList>
            <person name="Spang A."/>
            <person name="Saw J.H."/>
            <person name="Jorgensen S.L."/>
            <person name="Zaremba-Niedzwiedzka K."/>
            <person name="Martijn J."/>
            <person name="Lind A.E."/>
            <person name="van Eijk R."/>
            <person name="Schleper C."/>
            <person name="Guy L."/>
            <person name="Ettema T.J."/>
        </authorList>
    </citation>
    <scope>NUCLEOTIDE SEQUENCE</scope>
</reference>
<organism evidence="1">
    <name type="scientific">marine sediment metagenome</name>
    <dbReference type="NCBI Taxonomy" id="412755"/>
    <lineage>
        <taxon>unclassified sequences</taxon>
        <taxon>metagenomes</taxon>
        <taxon>ecological metagenomes</taxon>
    </lineage>
</organism>
<name>A0A0F9AU47_9ZZZZ</name>
<protein>
    <submittedName>
        <fullName evidence="1">Uncharacterized protein</fullName>
    </submittedName>
</protein>
<feature type="non-terminal residue" evidence="1">
    <location>
        <position position="1"/>
    </location>
</feature>
<comment type="caution">
    <text evidence="1">The sequence shown here is derived from an EMBL/GenBank/DDBJ whole genome shotgun (WGS) entry which is preliminary data.</text>
</comment>
<dbReference type="EMBL" id="LAZR01040992">
    <property type="protein sequence ID" value="KKL13114.1"/>
    <property type="molecule type" value="Genomic_DNA"/>
</dbReference>
<proteinExistence type="predicted"/>
<gene>
    <name evidence="1" type="ORF">LCGC14_2529000</name>
</gene>
<accession>A0A0F9AU47</accession>